<protein>
    <submittedName>
        <fullName evidence="9">Rhamnulokinase</fullName>
    </submittedName>
</protein>
<reference evidence="10" key="1">
    <citation type="submission" date="2016-10" db="EMBL/GenBank/DDBJ databases">
        <authorList>
            <person name="Varghese N."/>
            <person name="Submissions S."/>
        </authorList>
    </citation>
    <scope>NUCLEOTIDE SEQUENCE [LARGE SCALE GENOMIC DNA]</scope>
    <source>
        <strain evidence="10">S7</strain>
    </source>
</reference>
<keyword evidence="2" id="KW-0808">Transferase</keyword>
<evidence type="ECO:0000256" key="1">
    <source>
        <dbReference type="ARBA" id="ARBA00009156"/>
    </source>
</evidence>
<evidence type="ECO:0000259" key="7">
    <source>
        <dbReference type="Pfam" id="PF00370"/>
    </source>
</evidence>
<dbReference type="Gene3D" id="3.30.420.40">
    <property type="match status" value="2"/>
</dbReference>
<dbReference type="AlphaFoldDB" id="A0A1I5XTN5"/>
<dbReference type="InterPro" id="IPR018485">
    <property type="entry name" value="FGGY_C"/>
</dbReference>
<dbReference type="CDD" id="cd07771">
    <property type="entry name" value="ASKHA_NBD_FGGY_RhaB-like"/>
    <property type="match status" value="1"/>
</dbReference>
<keyword evidence="5" id="KW-0067">ATP-binding</keyword>
<dbReference type="RefSeq" id="WP_093339353.1">
    <property type="nucleotide sequence ID" value="NZ_FOXD01000031.1"/>
</dbReference>
<sequence length="496" mass="56162">MSVLAFDIGAGSGRAILADVQEYRLHMKEIHRFDNTPVQIGRRLHWDVYRLFHEIKQGIWKAGQAGEYVEAIAIDTWAVDFGLLGKDGELLRAPYHYRDHHTDGVMEEFQKSKISRRDIFEKTGIQFLPFNTIYQLEAMSRAESPLLNEAVDLLLMPDLLRYFLTGEKKTEFTNATTTQLFNPTSMEWDRDLVEAAGISTGLFQEVVPPGTVIGELRAELCEELDTDPIPVIAAGEHDTASAVAGIPAMDRNFAYVSCGTWSLMGTEVDDAVINEKAFEWNFTNEGGVNDTFRLLKNIMGLWILEECKRIWEFEEKVDYKELLDEAEAAEPFTFFIDPDDLRFLNPSHMPNEIKTYCKDTNQHVPQTRGEMTRGVLESLALKYRYVFERTQYLAGAPFYGLHMVGGGIQNEMLCRFTSNALGKPVWAGPVEGSAIGNVMIQLMASGKVESLADARLITFKSTEMAFYFPEQEDTWHRAYQTFCDTIGVNNGEDLTV</sequence>
<keyword evidence="4 9" id="KW-0418">Kinase</keyword>
<organism evidence="9 10">
    <name type="scientific">Salibacterium halotolerans</name>
    <dbReference type="NCBI Taxonomy" id="1884432"/>
    <lineage>
        <taxon>Bacteria</taxon>
        <taxon>Bacillati</taxon>
        <taxon>Bacillota</taxon>
        <taxon>Bacilli</taxon>
        <taxon>Bacillales</taxon>
        <taxon>Bacillaceae</taxon>
    </lineage>
</organism>
<evidence type="ECO:0000256" key="6">
    <source>
        <dbReference type="ARBA" id="ARBA00023308"/>
    </source>
</evidence>
<dbReference type="InterPro" id="IPR013449">
    <property type="entry name" value="Rhamnulokinase"/>
</dbReference>
<evidence type="ECO:0000313" key="9">
    <source>
        <dbReference type="EMBL" id="SFQ35284.1"/>
    </source>
</evidence>
<dbReference type="EMBL" id="FOXD01000031">
    <property type="protein sequence ID" value="SFQ35284.1"/>
    <property type="molecule type" value="Genomic_DNA"/>
</dbReference>
<feature type="domain" description="Carbohydrate kinase FGGY C-terminal" evidence="8">
    <location>
        <begin position="254"/>
        <end position="444"/>
    </location>
</feature>
<evidence type="ECO:0000256" key="3">
    <source>
        <dbReference type="ARBA" id="ARBA00022741"/>
    </source>
</evidence>
<accession>A0A1I5XTN5</accession>
<dbReference type="PANTHER" id="PTHR43095">
    <property type="entry name" value="SUGAR KINASE"/>
    <property type="match status" value="1"/>
</dbReference>
<feature type="domain" description="Carbohydrate kinase FGGY N-terminal" evidence="7">
    <location>
        <begin position="3"/>
        <end position="244"/>
    </location>
</feature>
<dbReference type="GO" id="GO:0019301">
    <property type="term" value="P:rhamnose catabolic process"/>
    <property type="evidence" value="ECO:0007669"/>
    <property type="project" value="InterPro"/>
</dbReference>
<dbReference type="GO" id="GO:0005524">
    <property type="term" value="F:ATP binding"/>
    <property type="evidence" value="ECO:0007669"/>
    <property type="project" value="UniProtKB-KW"/>
</dbReference>
<proteinExistence type="inferred from homology"/>
<gene>
    <name evidence="9" type="ORF">SAMN05518683_13112</name>
</gene>
<keyword evidence="10" id="KW-1185">Reference proteome</keyword>
<dbReference type="GO" id="GO:0008993">
    <property type="term" value="F:rhamnulokinase activity"/>
    <property type="evidence" value="ECO:0007669"/>
    <property type="project" value="InterPro"/>
</dbReference>
<dbReference type="SUPFAM" id="SSF53067">
    <property type="entry name" value="Actin-like ATPase domain"/>
    <property type="match status" value="2"/>
</dbReference>
<evidence type="ECO:0000259" key="8">
    <source>
        <dbReference type="Pfam" id="PF02782"/>
    </source>
</evidence>
<dbReference type="Proteomes" id="UP000198892">
    <property type="component" value="Unassembled WGS sequence"/>
</dbReference>
<keyword evidence="6" id="KW-0684">Rhamnose metabolism</keyword>
<dbReference type="InterPro" id="IPR018484">
    <property type="entry name" value="FGGY_N"/>
</dbReference>
<dbReference type="Pfam" id="PF00370">
    <property type="entry name" value="FGGY_N"/>
    <property type="match status" value="1"/>
</dbReference>
<dbReference type="PANTHER" id="PTHR43095:SF2">
    <property type="entry name" value="GLUCONOKINASE"/>
    <property type="match status" value="1"/>
</dbReference>
<dbReference type="STRING" id="1884432.SAMN05518683_13112"/>
<evidence type="ECO:0000313" key="10">
    <source>
        <dbReference type="Proteomes" id="UP000198892"/>
    </source>
</evidence>
<keyword evidence="3" id="KW-0547">Nucleotide-binding</keyword>
<comment type="similarity">
    <text evidence="1">Belongs to the FGGY kinase family.</text>
</comment>
<dbReference type="Pfam" id="PF02782">
    <property type="entry name" value="FGGY_C"/>
    <property type="match status" value="1"/>
</dbReference>
<evidence type="ECO:0000256" key="2">
    <source>
        <dbReference type="ARBA" id="ARBA00022679"/>
    </source>
</evidence>
<name>A0A1I5XTN5_9BACI</name>
<dbReference type="InterPro" id="IPR050406">
    <property type="entry name" value="FGGY_Carb_Kinase"/>
</dbReference>
<dbReference type="OrthoDB" id="9761504at2"/>
<evidence type="ECO:0000256" key="4">
    <source>
        <dbReference type="ARBA" id="ARBA00022777"/>
    </source>
</evidence>
<evidence type="ECO:0000256" key="5">
    <source>
        <dbReference type="ARBA" id="ARBA00022840"/>
    </source>
</evidence>
<dbReference type="InterPro" id="IPR043129">
    <property type="entry name" value="ATPase_NBD"/>
</dbReference>